<dbReference type="Gramene" id="Bo4g111360.1">
    <property type="protein sequence ID" value="Bo4g111360.1"/>
    <property type="gene ID" value="Bo4g111360"/>
</dbReference>
<reference evidence="3 4" key="1">
    <citation type="journal article" date="2014" name="Genome Biol.">
        <title>Transcriptome and methylome profiling reveals relics of genome dominance in the mesopolyploid Brassica oleracea.</title>
        <authorList>
            <person name="Parkin I.A."/>
            <person name="Koh C."/>
            <person name="Tang H."/>
            <person name="Robinson S.J."/>
            <person name="Kagale S."/>
            <person name="Clarke W.E."/>
            <person name="Town C.D."/>
            <person name="Nixon J."/>
            <person name="Krishnakumar V."/>
            <person name="Bidwell S.L."/>
            <person name="Denoeud F."/>
            <person name="Belcram H."/>
            <person name="Links M.G."/>
            <person name="Just J."/>
            <person name="Clarke C."/>
            <person name="Bender T."/>
            <person name="Huebert T."/>
            <person name="Mason A.S."/>
            <person name="Pires J.C."/>
            <person name="Barker G."/>
            <person name="Moore J."/>
            <person name="Walley P.G."/>
            <person name="Manoli S."/>
            <person name="Batley J."/>
            <person name="Edwards D."/>
            <person name="Nelson M.N."/>
            <person name="Wang X."/>
            <person name="Paterson A.H."/>
            <person name="King G."/>
            <person name="Bancroft I."/>
            <person name="Chalhoub B."/>
            <person name="Sharpe A.G."/>
        </authorList>
    </citation>
    <scope>NUCLEOTIDE SEQUENCE</scope>
    <source>
        <strain evidence="3 4">cv. TO1000</strain>
    </source>
</reference>
<dbReference type="Proteomes" id="UP000032141">
    <property type="component" value="Chromosome C4"/>
</dbReference>
<reference evidence="3" key="2">
    <citation type="submission" date="2015-03" db="UniProtKB">
        <authorList>
            <consortium name="EnsemblPlants"/>
        </authorList>
    </citation>
    <scope>IDENTIFICATION</scope>
</reference>
<sequence length="221" mass="25452">CLRTPFEDQAERSSIDRAGQEIELPGRVRLRGVFVGYRNQSKGYRVLILENEKIEVSRDIEFEESKKWDWKRQQEVRKTLELSMEDSHPPEGQTEGEFSPEEQTEGASSPEENFGGTFSPILFQNDNHDTSSGDEETSEAPKKFKSMVDIMERAPRVELDEAAQAIEACLHANEEPYTYDEACGTKEWREAMNEEIAMIEKNKTWELVDKPNVKLYNLISP</sequence>
<evidence type="ECO:0000256" key="1">
    <source>
        <dbReference type="SAM" id="MobiDB-lite"/>
    </source>
</evidence>
<evidence type="ECO:0000313" key="4">
    <source>
        <dbReference type="Proteomes" id="UP000032141"/>
    </source>
</evidence>
<dbReference type="HOGENOM" id="CLU_1464877_0_0_1"/>
<organism evidence="3 4">
    <name type="scientific">Brassica oleracea var. oleracea</name>
    <dbReference type="NCBI Taxonomy" id="109376"/>
    <lineage>
        <taxon>Eukaryota</taxon>
        <taxon>Viridiplantae</taxon>
        <taxon>Streptophyta</taxon>
        <taxon>Embryophyta</taxon>
        <taxon>Tracheophyta</taxon>
        <taxon>Spermatophyta</taxon>
        <taxon>Magnoliopsida</taxon>
        <taxon>eudicotyledons</taxon>
        <taxon>Gunneridae</taxon>
        <taxon>Pentapetalae</taxon>
        <taxon>rosids</taxon>
        <taxon>malvids</taxon>
        <taxon>Brassicales</taxon>
        <taxon>Brassicaceae</taxon>
        <taxon>Brassiceae</taxon>
        <taxon>Brassica</taxon>
    </lineage>
</organism>
<protein>
    <recommendedName>
        <fullName evidence="2">Retroviral polymerase SH3-like domain-containing protein</fullName>
    </recommendedName>
</protein>
<accession>A0A0D3BXC0</accession>
<dbReference type="AlphaFoldDB" id="A0A0D3BXC0"/>
<keyword evidence="4" id="KW-1185">Reference proteome</keyword>
<evidence type="ECO:0000313" key="3">
    <source>
        <dbReference type="EnsemblPlants" id="Bo4g111360.1"/>
    </source>
</evidence>
<feature type="region of interest" description="Disordered" evidence="1">
    <location>
        <begin position="80"/>
        <end position="142"/>
    </location>
</feature>
<dbReference type="eggNOG" id="KOG0017">
    <property type="taxonomic scope" value="Eukaryota"/>
</dbReference>
<feature type="compositionally biased region" description="Basic and acidic residues" evidence="1">
    <location>
        <begin position="80"/>
        <end position="89"/>
    </location>
</feature>
<dbReference type="Pfam" id="PF25597">
    <property type="entry name" value="SH3_retrovirus"/>
    <property type="match status" value="1"/>
</dbReference>
<proteinExistence type="predicted"/>
<feature type="domain" description="Retroviral polymerase SH3-like" evidence="2">
    <location>
        <begin position="31"/>
        <end position="74"/>
    </location>
</feature>
<evidence type="ECO:0000259" key="2">
    <source>
        <dbReference type="Pfam" id="PF25597"/>
    </source>
</evidence>
<name>A0A0D3BXC0_BRAOL</name>
<dbReference type="InterPro" id="IPR057670">
    <property type="entry name" value="SH3_retrovirus"/>
</dbReference>
<dbReference type="EnsemblPlants" id="Bo4g111360.1">
    <property type="protein sequence ID" value="Bo4g111360.1"/>
    <property type="gene ID" value="Bo4g111360"/>
</dbReference>
<dbReference type="OMA" id="CLHANEE"/>